<dbReference type="Proteomes" id="UP000625711">
    <property type="component" value="Unassembled WGS sequence"/>
</dbReference>
<dbReference type="EMBL" id="JAACXV010013409">
    <property type="protein sequence ID" value="KAF7273478.1"/>
    <property type="molecule type" value="Genomic_DNA"/>
</dbReference>
<evidence type="ECO:0000256" key="1">
    <source>
        <dbReference type="SAM" id="MobiDB-lite"/>
    </source>
</evidence>
<name>A0A834M7H2_RHYFE</name>
<evidence type="ECO:0000313" key="2">
    <source>
        <dbReference type="EMBL" id="KAF7273478.1"/>
    </source>
</evidence>
<protein>
    <submittedName>
        <fullName evidence="2">Uncharacterized protein</fullName>
    </submittedName>
</protein>
<dbReference type="OrthoDB" id="6739674at2759"/>
<organism evidence="2 3">
    <name type="scientific">Rhynchophorus ferrugineus</name>
    <name type="common">Red palm weevil</name>
    <name type="synonym">Curculio ferrugineus</name>
    <dbReference type="NCBI Taxonomy" id="354439"/>
    <lineage>
        <taxon>Eukaryota</taxon>
        <taxon>Metazoa</taxon>
        <taxon>Ecdysozoa</taxon>
        <taxon>Arthropoda</taxon>
        <taxon>Hexapoda</taxon>
        <taxon>Insecta</taxon>
        <taxon>Pterygota</taxon>
        <taxon>Neoptera</taxon>
        <taxon>Endopterygota</taxon>
        <taxon>Coleoptera</taxon>
        <taxon>Polyphaga</taxon>
        <taxon>Cucujiformia</taxon>
        <taxon>Curculionidae</taxon>
        <taxon>Dryophthorinae</taxon>
        <taxon>Rhynchophorus</taxon>
    </lineage>
</organism>
<accession>A0A834M7H2</accession>
<proteinExistence type="predicted"/>
<dbReference type="AlphaFoldDB" id="A0A834M7H2"/>
<feature type="region of interest" description="Disordered" evidence="1">
    <location>
        <begin position="1"/>
        <end position="28"/>
    </location>
</feature>
<gene>
    <name evidence="2" type="ORF">GWI33_013822</name>
</gene>
<comment type="caution">
    <text evidence="2">The sequence shown here is derived from an EMBL/GenBank/DDBJ whole genome shotgun (WGS) entry which is preliminary data.</text>
</comment>
<sequence>MHDETQSVPSSVAVSTIAQEENSSTPSLSVVTTDVDLEINTDNETVEIPVPFSEIATTNAGRQHLT</sequence>
<reference evidence="2" key="1">
    <citation type="submission" date="2020-08" db="EMBL/GenBank/DDBJ databases">
        <title>Genome sequencing and assembly of the red palm weevil Rhynchophorus ferrugineus.</title>
        <authorList>
            <person name="Dias G.B."/>
            <person name="Bergman C.M."/>
            <person name="Manee M."/>
        </authorList>
    </citation>
    <scope>NUCLEOTIDE SEQUENCE</scope>
    <source>
        <strain evidence="2">AA-2017</strain>
        <tissue evidence="2">Whole larva</tissue>
    </source>
</reference>
<evidence type="ECO:0000313" key="3">
    <source>
        <dbReference type="Proteomes" id="UP000625711"/>
    </source>
</evidence>
<keyword evidence="3" id="KW-1185">Reference proteome</keyword>